<protein>
    <submittedName>
        <fullName evidence="1">Uncharacterized protein</fullName>
    </submittedName>
</protein>
<dbReference type="AlphaFoldDB" id="G2Q205"/>
<dbReference type="Gene3D" id="3.50.50.60">
    <property type="entry name" value="FAD/NAD(P)-binding domain"/>
    <property type="match status" value="1"/>
</dbReference>
<dbReference type="GeneID" id="11513134"/>
<dbReference type="VEuPathDB" id="FungiDB:MYCTH_2123970"/>
<dbReference type="RefSeq" id="XP_003660283.1">
    <property type="nucleotide sequence ID" value="XM_003660235.1"/>
</dbReference>
<organism evidence="1 2">
    <name type="scientific">Thermothelomyces thermophilus (strain ATCC 42464 / BCRC 31852 / DSM 1799)</name>
    <name type="common">Sporotrichum thermophile</name>
    <dbReference type="NCBI Taxonomy" id="573729"/>
    <lineage>
        <taxon>Eukaryota</taxon>
        <taxon>Fungi</taxon>
        <taxon>Dikarya</taxon>
        <taxon>Ascomycota</taxon>
        <taxon>Pezizomycotina</taxon>
        <taxon>Sordariomycetes</taxon>
        <taxon>Sordariomycetidae</taxon>
        <taxon>Sordariales</taxon>
        <taxon>Chaetomiaceae</taxon>
        <taxon>Thermothelomyces</taxon>
    </lineage>
</organism>
<keyword evidence="2" id="KW-1185">Reference proteome</keyword>
<evidence type="ECO:0000313" key="1">
    <source>
        <dbReference type="EMBL" id="AEO55038.1"/>
    </source>
</evidence>
<dbReference type="HOGENOM" id="CLU_2147589_0_0_1"/>
<proteinExistence type="predicted"/>
<dbReference type="InParanoid" id="G2Q205"/>
<dbReference type="KEGG" id="mtm:MYCTH_2123970"/>
<dbReference type="EMBL" id="CP003002">
    <property type="protein sequence ID" value="AEO55038.1"/>
    <property type="molecule type" value="Genomic_DNA"/>
</dbReference>
<dbReference type="InterPro" id="IPR036188">
    <property type="entry name" value="FAD/NAD-bd_sf"/>
</dbReference>
<reference evidence="1 2" key="1">
    <citation type="journal article" date="2011" name="Nat. Biotechnol.">
        <title>Comparative genomic analysis of the thermophilic biomass-degrading fungi Myceliophthora thermophila and Thielavia terrestris.</title>
        <authorList>
            <person name="Berka R.M."/>
            <person name="Grigoriev I.V."/>
            <person name="Otillar R."/>
            <person name="Salamov A."/>
            <person name="Grimwood J."/>
            <person name="Reid I."/>
            <person name="Ishmael N."/>
            <person name="John T."/>
            <person name="Darmond C."/>
            <person name="Moisan M.-C."/>
            <person name="Henrissat B."/>
            <person name="Coutinho P.M."/>
            <person name="Lombard V."/>
            <person name="Natvig D.O."/>
            <person name="Lindquist E."/>
            <person name="Schmutz J."/>
            <person name="Lucas S."/>
            <person name="Harris P."/>
            <person name="Powlowski J."/>
            <person name="Bellemare A."/>
            <person name="Taylor D."/>
            <person name="Butler G."/>
            <person name="de Vries R.P."/>
            <person name="Allijn I.E."/>
            <person name="van den Brink J."/>
            <person name="Ushinsky S."/>
            <person name="Storms R."/>
            <person name="Powell A.J."/>
            <person name="Paulsen I.T."/>
            <person name="Elbourne L.D.H."/>
            <person name="Baker S.E."/>
            <person name="Magnuson J."/>
            <person name="LaBoissiere S."/>
            <person name="Clutterbuck A.J."/>
            <person name="Martinez D."/>
            <person name="Wogulis M."/>
            <person name="de Leon A.L."/>
            <person name="Rey M.W."/>
            <person name="Tsang A."/>
        </authorList>
    </citation>
    <scope>NUCLEOTIDE SEQUENCE [LARGE SCALE GENOMIC DNA]</scope>
    <source>
        <strain evidence="2">ATCC 42464 / BCRC 31852 / DSM 1799</strain>
    </source>
</reference>
<evidence type="ECO:0000313" key="2">
    <source>
        <dbReference type="Proteomes" id="UP000007322"/>
    </source>
</evidence>
<sequence length="112" mass="12036">MGLSNPGSDRETFSRYLKRTQTSEGGSQAANEDAVWTNVAEEETKRPNIVDAVPRVYGTPNLSVVAANVMPSITRVDTMGTMAAEEGSEQVFEGEVVVCLSLLVYAPSLEPN</sequence>
<accession>G2Q205</accession>
<gene>
    <name evidence="1" type="ORF">MYCTH_2123970</name>
</gene>
<dbReference type="Proteomes" id="UP000007322">
    <property type="component" value="Chromosome 1"/>
</dbReference>
<name>G2Q205_THET4</name>